<feature type="domain" description="GOLD" evidence="11">
    <location>
        <begin position="36"/>
        <end position="118"/>
    </location>
</feature>
<evidence type="ECO:0000256" key="6">
    <source>
        <dbReference type="ARBA" id="ARBA00022989"/>
    </source>
</evidence>
<keyword evidence="6 10" id="KW-1133">Transmembrane helix</keyword>
<evidence type="ECO:0000256" key="1">
    <source>
        <dbReference type="ARBA" id="ARBA00004479"/>
    </source>
</evidence>
<accession>A0A5E4MEG2</accession>
<dbReference type="GO" id="GO:0012505">
    <property type="term" value="C:endomembrane system"/>
    <property type="evidence" value="ECO:0007669"/>
    <property type="project" value="UniProtKB-SubCell"/>
</dbReference>
<evidence type="ECO:0000256" key="8">
    <source>
        <dbReference type="ARBA" id="ARBA00037847"/>
    </source>
</evidence>
<feature type="transmembrane region" description="Helical" evidence="10">
    <location>
        <begin position="176"/>
        <end position="197"/>
    </location>
</feature>
<evidence type="ECO:0000256" key="4">
    <source>
        <dbReference type="ARBA" id="ARBA00022692"/>
    </source>
</evidence>
<evidence type="ECO:0000313" key="13">
    <source>
        <dbReference type="Proteomes" id="UP000325440"/>
    </source>
</evidence>
<keyword evidence="5" id="KW-0732">Signal</keyword>
<dbReference type="PROSITE" id="PS50866">
    <property type="entry name" value="GOLD"/>
    <property type="match status" value="1"/>
</dbReference>
<keyword evidence="4 9" id="KW-0812">Transmembrane</keyword>
<comment type="subcellular location">
    <subcellularLocation>
        <location evidence="8">Endomembrane system</location>
        <topology evidence="8">Single-pass membrane protein</topology>
    </subcellularLocation>
    <subcellularLocation>
        <location evidence="1 9">Membrane</location>
        <topology evidence="1 9">Single-pass type I membrane protein</topology>
    </subcellularLocation>
</comment>
<dbReference type="SUPFAM" id="SSF101576">
    <property type="entry name" value="Supernatant protein factor (SPF), C-terminal domain"/>
    <property type="match status" value="1"/>
</dbReference>
<proteinExistence type="inferred from homology"/>
<gene>
    <name evidence="12" type="ORF">CINCED_3A019892</name>
</gene>
<dbReference type="InterPro" id="IPR009038">
    <property type="entry name" value="GOLD_dom"/>
</dbReference>
<evidence type="ECO:0000256" key="7">
    <source>
        <dbReference type="ARBA" id="ARBA00023136"/>
    </source>
</evidence>
<evidence type="ECO:0000256" key="9">
    <source>
        <dbReference type="RuleBase" id="RU003827"/>
    </source>
</evidence>
<keyword evidence="3" id="KW-0217">Developmental protein</keyword>
<dbReference type="Proteomes" id="UP000325440">
    <property type="component" value="Unassembled WGS sequence"/>
</dbReference>
<protein>
    <submittedName>
        <fullName evidence="12">GOLD domain</fullName>
    </submittedName>
</protein>
<dbReference type="InterPro" id="IPR036598">
    <property type="entry name" value="GOLD_dom_sf"/>
</dbReference>
<organism evidence="12 13">
    <name type="scientific">Cinara cedri</name>
    <dbReference type="NCBI Taxonomy" id="506608"/>
    <lineage>
        <taxon>Eukaryota</taxon>
        <taxon>Metazoa</taxon>
        <taxon>Ecdysozoa</taxon>
        <taxon>Arthropoda</taxon>
        <taxon>Hexapoda</taxon>
        <taxon>Insecta</taxon>
        <taxon>Pterygota</taxon>
        <taxon>Neoptera</taxon>
        <taxon>Paraneoptera</taxon>
        <taxon>Hemiptera</taxon>
        <taxon>Sternorrhyncha</taxon>
        <taxon>Aphidomorpha</taxon>
        <taxon>Aphidoidea</taxon>
        <taxon>Aphididae</taxon>
        <taxon>Lachninae</taxon>
        <taxon>Cinara</taxon>
    </lineage>
</organism>
<name>A0A5E4MEG2_9HEMI</name>
<keyword evidence="7 10" id="KW-0472">Membrane</keyword>
<dbReference type="GO" id="GO:0016020">
    <property type="term" value="C:membrane"/>
    <property type="evidence" value="ECO:0007669"/>
    <property type="project" value="UniProtKB-SubCell"/>
</dbReference>
<evidence type="ECO:0000256" key="10">
    <source>
        <dbReference type="SAM" id="Phobius"/>
    </source>
</evidence>
<reference evidence="12 13" key="1">
    <citation type="submission" date="2019-08" db="EMBL/GenBank/DDBJ databases">
        <authorList>
            <person name="Alioto T."/>
            <person name="Alioto T."/>
            <person name="Gomez Garrido J."/>
        </authorList>
    </citation>
    <scope>NUCLEOTIDE SEQUENCE [LARGE SCALE GENOMIC DNA]</scope>
</reference>
<evidence type="ECO:0000256" key="3">
    <source>
        <dbReference type="ARBA" id="ARBA00022473"/>
    </source>
</evidence>
<dbReference type="SMART" id="SM01190">
    <property type="entry name" value="EMP24_GP25L"/>
    <property type="match status" value="1"/>
</dbReference>
<dbReference type="OrthoDB" id="62956at2759"/>
<sequence>MIPSNKYSLTVILFYSYFIYLVNSIELTFELQDKSKDCYYENIEKNTSTTLEYQVVTGGQYDVDVIIESPTKEILYRQVKSQFDSHTFVAPVSGPYAICFSNEFSTYSHKLVYMDLQVGEEEPLPGIGEQVTVMTQMESTSQDIHESLNKIIDYQTHHRLKEAKSRKRAEDLNHHVTLWSAAETVAILLVAIGQVFFLKRFFETKTPSQMQYRAMY</sequence>
<comment type="similarity">
    <text evidence="2 9">Belongs to the EMP24/GP25L family.</text>
</comment>
<feature type="transmembrane region" description="Helical" evidence="10">
    <location>
        <begin position="12"/>
        <end position="29"/>
    </location>
</feature>
<dbReference type="PANTHER" id="PTHR22811">
    <property type="entry name" value="TRANSMEMBRANE EMP24 DOMAIN-CONTAINING PROTEIN"/>
    <property type="match status" value="1"/>
</dbReference>
<dbReference type="InterPro" id="IPR015720">
    <property type="entry name" value="Emp24-like"/>
</dbReference>
<dbReference type="EMBL" id="CABPRJ010000530">
    <property type="protein sequence ID" value="VVC30659.1"/>
    <property type="molecule type" value="Genomic_DNA"/>
</dbReference>
<evidence type="ECO:0000256" key="5">
    <source>
        <dbReference type="ARBA" id="ARBA00022729"/>
    </source>
</evidence>
<keyword evidence="13" id="KW-1185">Reference proteome</keyword>
<evidence type="ECO:0000313" key="12">
    <source>
        <dbReference type="EMBL" id="VVC30659.1"/>
    </source>
</evidence>
<dbReference type="Pfam" id="PF01105">
    <property type="entry name" value="EMP24_GP25L"/>
    <property type="match status" value="1"/>
</dbReference>
<dbReference type="AlphaFoldDB" id="A0A5E4MEG2"/>
<evidence type="ECO:0000256" key="2">
    <source>
        <dbReference type="ARBA" id="ARBA00007104"/>
    </source>
</evidence>
<evidence type="ECO:0000259" key="11">
    <source>
        <dbReference type="PROSITE" id="PS50866"/>
    </source>
</evidence>